<feature type="compositionally biased region" description="Polar residues" evidence="12">
    <location>
        <begin position="536"/>
        <end position="564"/>
    </location>
</feature>
<keyword evidence="10" id="KW-0539">Nucleus</keyword>
<dbReference type="InterPro" id="IPR013083">
    <property type="entry name" value="Znf_RING/FYVE/PHD"/>
</dbReference>
<dbReference type="Pfam" id="PF00176">
    <property type="entry name" value="SNF2-rel_dom"/>
    <property type="match status" value="1"/>
</dbReference>
<feature type="compositionally biased region" description="Pro residues" evidence="12">
    <location>
        <begin position="109"/>
        <end position="123"/>
    </location>
</feature>
<dbReference type="Pfam" id="PF08797">
    <property type="entry name" value="HIRAN"/>
    <property type="match status" value="1"/>
</dbReference>
<dbReference type="PROSITE" id="PS00518">
    <property type="entry name" value="ZF_RING_1"/>
    <property type="match status" value="1"/>
</dbReference>
<evidence type="ECO:0000256" key="5">
    <source>
        <dbReference type="ARBA" id="ARBA00022771"/>
    </source>
</evidence>
<organism evidence="16 17">
    <name type="scientific">Ascosphaera apis ARSEF 7405</name>
    <dbReference type="NCBI Taxonomy" id="392613"/>
    <lineage>
        <taxon>Eukaryota</taxon>
        <taxon>Fungi</taxon>
        <taxon>Dikarya</taxon>
        <taxon>Ascomycota</taxon>
        <taxon>Pezizomycotina</taxon>
        <taxon>Eurotiomycetes</taxon>
        <taxon>Eurotiomycetidae</taxon>
        <taxon>Onygenales</taxon>
        <taxon>Ascosphaeraceae</taxon>
        <taxon>Ascosphaera</taxon>
    </lineage>
</organism>
<gene>
    <name evidence="16" type="ORF">AAP_05386</name>
</gene>
<keyword evidence="9" id="KW-0067">ATP-binding</keyword>
<dbReference type="CDD" id="cd18793">
    <property type="entry name" value="SF2_C_SNF"/>
    <property type="match status" value="1"/>
</dbReference>
<dbReference type="GO" id="GO:0005634">
    <property type="term" value="C:nucleus"/>
    <property type="evidence" value="ECO:0007669"/>
    <property type="project" value="UniProtKB-SubCell"/>
</dbReference>
<keyword evidence="3" id="KW-0479">Metal-binding</keyword>
<dbReference type="CDD" id="cd18008">
    <property type="entry name" value="DEXDc_SHPRH-like"/>
    <property type="match status" value="1"/>
</dbReference>
<dbReference type="InterPro" id="IPR014905">
    <property type="entry name" value="HIRAN"/>
</dbReference>
<dbReference type="OrthoDB" id="4206655at2759"/>
<feature type="region of interest" description="Disordered" evidence="12">
    <location>
        <begin position="586"/>
        <end position="667"/>
    </location>
</feature>
<dbReference type="GO" id="GO:0016818">
    <property type="term" value="F:hydrolase activity, acting on acid anhydrides, in phosphorus-containing anhydrides"/>
    <property type="evidence" value="ECO:0007669"/>
    <property type="project" value="InterPro"/>
</dbReference>
<dbReference type="InterPro" id="IPR001650">
    <property type="entry name" value="Helicase_C-like"/>
</dbReference>
<comment type="similarity">
    <text evidence="2">Belongs to the SNF2/RAD54 helicase family.</text>
</comment>
<dbReference type="InterPro" id="IPR001841">
    <property type="entry name" value="Znf_RING"/>
</dbReference>
<keyword evidence="6" id="KW-0378">Hydrolase</keyword>
<feature type="domain" description="Helicase ATP-binding" evidence="14">
    <location>
        <begin position="953"/>
        <end position="1131"/>
    </location>
</feature>
<evidence type="ECO:0000256" key="4">
    <source>
        <dbReference type="ARBA" id="ARBA00022741"/>
    </source>
</evidence>
<feature type="region of interest" description="Disordered" evidence="12">
    <location>
        <begin position="407"/>
        <end position="426"/>
    </location>
</feature>
<feature type="compositionally biased region" description="Polar residues" evidence="12">
    <location>
        <begin position="65"/>
        <end position="106"/>
    </location>
</feature>
<dbReference type="InterPro" id="IPR000330">
    <property type="entry name" value="SNF2_N"/>
</dbReference>
<dbReference type="Gene3D" id="3.30.70.2330">
    <property type="match status" value="1"/>
</dbReference>
<dbReference type="GO" id="GO:0005524">
    <property type="term" value="F:ATP binding"/>
    <property type="evidence" value="ECO:0007669"/>
    <property type="project" value="UniProtKB-KW"/>
</dbReference>
<evidence type="ECO:0000256" key="1">
    <source>
        <dbReference type="ARBA" id="ARBA00004123"/>
    </source>
</evidence>
<dbReference type="Gene3D" id="3.40.50.300">
    <property type="entry name" value="P-loop containing nucleotide triphosphate hydrolases"/>
    <property type="match status" value="1"/>
</dbReference>
<evidence type="ECO:0000256" key="2">
    <source>
        <dbReference type="ARBA" id="ARBA00007025"/>
    </source>
</evidence>
<dbReference type="InterPro" id="IPR017907">
    <property type="entry name" value="Znf_RING_CS"/>
</dbReference>
<evidence type="ECO:0000256" key="8">
    <source>
        <dbReference type="ARBA" id="ARBA00022833"/>
    </source>
</evidence>
<dbReference type="PANTHER" id="PTHR45626:SF11">
    <property type="entry name" value="FAMILY HELICASE, PUTATIVE (AFU_ORTHOLOGUE AFUA_5G06590)-RELATED"/>
    <property type="match status" value="1"/>
</dbReference>
<dbReference type="Gene3D" id="3.40.50.10810">
    <property type="entry name" value="Tandem AAA-ATPase domain"/>
    <property type="match status" value="1"/>
</dbReference>
<feature type="compositionally biased region" description="Polar residues" evidence="12">
    <location>
        <begin position="473"/>
        <end position="495"/>
    </location>
</feature>
<dbReference type="InterPro" id="IPR038718">
    <property type="entry name" value="SNF2-like_sf"/>
</dbReference>
<dbReference type="GO" id="GO:0008270">
    <property type="term" value="F:zinc ion binding"/>
    <property type="evidence" value="ECO:0007669"/>
    <property type="project" value="UniProtKB-KW"/>
</dbReference>
<keyword evidence="7" id="KW-0347">Helicase</keyword>
<protein>
    <submittedName>
        <fullName evidence="16">SNF2-related protein</fullName>
    </submittedName>
</protein>
<feature type="compositionally biased region" description="Low complexity" evidence="12">
    <location>
        <begin position="341"/>
        <end position="367"/>
    </location>
</feature>
<evidence type="ECO:0000256" key="10">
    <source>
        <dbReference type="ARBA" id="ARBA00023242"/>
    </source>
</evidence>
<dbReference type="GO" id="GO:0004386">
    <property type="term" value="F:helicase activity"/>
    <property type="evidence" value="ECO:0007669"/>
    <property type="project" value="UniProtKB-KW"/>
</dbReference>
<feature type="compositionally biased region" description="Low complexity" evidence="12">
    <location>
        <begin position="638"/>
        <end position="664"/>
    </location>
</feature>
<evidence type="ECO:0000313" key="17">
    <source>
        <dbReference type="Proteomes" id="UP000242877"/>
    </source>
</evidence>
<evidence type="ECO:0000256" key="12">
    <source>
        <dbReference type="SAM" id="MobiDB-lite"/>
    </source>
</evidence>
<dbReference type="InterPro" id="IPR014001">
    <property type="entry name" value="Helicase_ATP-bd"/>
</dbReference>
<comment type="subcellular location">
    <subcellularLocation>
        <location evidence="1">Nucleus</location>
    </subcellularLocation>
</comment>
<dbReference type="InterPro" id="IPR050628">
    <property type="entry name" value="SNF2_RAD54_helicase_TF"/>
</dbReference>
<feature type="region of interest" description="Disordered" evidence="12">
    <location>
        <begin position="313"/>
        <end position="367"/>
    </location>
</feature>
<evidence type="ECO:0000256" key="7">
    <source>
        <dbReference type="ARBA" id="ARBA00022806"/>
    </source>
</evidence>
<evidence type="ECO:0000256" key="6">
    <source>
        <dbReference type="ARBA" id="ARBA00022801"/>
    </source>
</evidence>
<feature type="region of interest" description="Disordered" evidence="12">
    <location>
        <begin position="1"/>
        <end position="124"/>
    </location>
</feature>
<feature type="compositionally biased region" description="Low complexity" evidence="12">
    <location>
        <begin position="411"/>
        <end position="426"/>
    </location>
</feature>
<dbReference type="GO" id="GO:0006281">
    <property type="term" value="P:DNA repair"/>
    <property type="evidence" value="ECO:0007669"/>
    <property type="project" value="TreeGrafter"/>
</dbReference>
<dbReference type="SUPFAM" id="SSF52540">
    <property type="entry name" value="P-loop containing nucleoside triphosphate hydrolases"/>
    <property type="match status" value="2"/>
</dbReference>
<evidence type="ECO:0000313" key="16">
    <source>
        <dbReference type="EMBL" id="KZZ87902.1"/>
    </source>
</evidence>
<dbReference type="Pfam" id="PF13639">
    <property type="entry name" value="zf-RING_2"/>
    <property type="match status" value="1"/>
</dbReference>
<dbReference type="InterPro" id="IPR027417">
    <property type="entry name" value="P-loop_NTPase"/>
</dbReference>
<sequence>MPPKRKAEVIDLTKPVPPLRRSARKAAAAASSTSSNTSSSSPSVQTPTTAVPTAPPSASSVLPTIASNLPSSSVSMGTPYLSTTASSNAPPVSTASPLSNVTNSSVPAAIPPAQTPSYPPNYPPSSYVSLPPSSTASFAPSIASSTSKSVVFLPPSTPQSFTPYASAPYPAPQNAARPAPIANPAAQYFPPAAPRGYSYAPYSSGGSVPGSYPVTPHIGPASVPSWAPFDATAASAAGAGSMQPVQMAGLSAANNHLSTLITPAPSTLSVSGGSTPAVTGGTSTVTSNAPAPATWNSYTGATSAPYTNSVSAASTPAVTGGTSTGTNSIPAPPTWNPHAGTTPASSTSYTSSNVPTPAPVPSSSYGPSMPSPAITGYSTPNAPMTAPSTLPPMTTSVAPSLAPTSYPPSMPSGVPSHISSSSNVTTPGAPGGITATALSTPTYLATPPLTGANNYPPSTTSFQPPYSRPASIPLSTATSVSTPTRTLPASFTSYPSVPAASKPQAVRGRPKGAGAQTKKANKQTPSRPLPPPATPQNLAKSGSTPTSRTTGVSGSTAGMTPSMNYITAPATTTGAAATPAAAAPHTTAATAATPANMTAKTPTAASSSTGRKGVATLDLTLSPKKLARTGSTVGNSMAPSAAPLATPPSSSRNNPGSSQSRNSGHAAVSDIPANGVVSFELYGYLKTRIVGIRYYTHGAIPGEEVEAIREPFNSYDRNAIKIDNRRGNGLGHVPREHAMFLAPLMDREEIIVEAFIAGAMSKFSCPLALRIIGPGVSSIRRRILNDFDRYGYTLTKTPPPRLKNLPPIPEIIRRMTPPPSTATPANTVPPQLPTNHMPFDDTLLSDEFDDDFEDIREDLDVMLRQTTEFDPRRMGQLAESYGTSEDDLEKMPMEEAPIELRTQLLPYQRQGLAWMIKQENPVLPEVGSGEVVQLWRRVSSNRFYNIASKHTVNEAPTLASGGILADDMGLGKTLQVISLILKNRERRTPRATKATLIVCPLGVMSNWKDQIATHVKEEHSLDVLIYHGTGKKESMSLGQYDVVITTYGALSSEYGANEGVIKKGLQPPSGIFSIHWRRVVLDEGHTIRTPSTKFARSACSLRADSKWSLTGTPIVNNLKDLYSQIKFLGLKGRLDELAVFSACLVTPLTSKKVELRMKAQELLQTMMAAVCLRRRKDMKFINLKLPELSSHLLRIRLNADEKKKYDALRCEAKDLITTYHDMRDNEDEGRHKIYMNILEVLLRLRQCCNHWKLCEKRLSAILKLLDNKPVVTLTEENIKALQALLQVQIESEEDCPICLTGFREPVVTACKHCFCRPCIERWFTRNKHCPLCRQPSDVDKLVEPAQEMAEDEEDEETTDEDSSSKIVALLKIITAKGQSPGTKTVIFSQWTKFLDIFEPHLLKYNIHFTRIDGKMKANQRDEAMEKFRDDETCTVMLASLSVCSVGLNLVAANQVILTDSWWAPAIEDQAVDRVYRLGQTRPTTIWRLVVEDSIEDRVLDVQKKKRELMNAAFKEKESANSREARIADIERLIR</sequence>
<dbReference type="GO" id="GO:0003676">
    <property type="term" value="F:nucleic acid binding"/>
    <property type="evidence" value="ECO:0007669"/>
    <property type="project" value="InterPro"/>
</dbReference>
<feature type="region of interest" description="Disordered" evidence="12">
    <location>
        <begin position="448"/>
        <end position="564"/>
    </location>
</feature>
<evidence type="ECO:0000259" key="15">
    <source>
        <dbReference type="PROSITE" id="PS51194"/>
    </source>
</evidence>
<keyword evidence="8" id="KW-0862">Zinc</keyword>
<feature type="compositionally biased region" description="Polar residues" evidence="12">
    <location>
        <begin position="313"/>
        <end position="329"/>
    </location>
</feature>
<dbReference type="PROSITE" id="PS51194">
    <property type="entry name" value="HELICASE_CTER"/>
    <property type="match status" value="1"/>
</dbReference>
<feature type="compositionally biased region" description="Basic and acidic residues" evidence="12">
    <location>
        <begin position="1"/>
        <end position="11"/>
    </location>
</feature>
<dbReference type="SMART" id="SM00910">
    <property type="entry name" value="HIRAN"/>
    <property type="match status" value="1"/>
</dbReference>
<evidence type="ECO:0000259" key="13">
    <source>
        <dbReference type="PROSITE" id="PS50089"/>
    </source>
</evidence>
<dbReference type="SMART" id="SM00184">
    <property type="entry name" value="RING"/>
    <property type="match status" value="1"/>
</dbReference>
<keyword evidence="5 11" id="KW-0863">Zinc-finger</keyword>
<dbReference type="InterPro" id="IPR049730">
    <property type="entry name" value="SNF2/RAD54-like_C"/>
</dbReference>
<dbReference type="GO" id="GO:0008094">
    <property type="term" value="F:ATP-dependent activity, acting on DNA"/>
    <property type="evidence" value="ECO:0007669"/>
    <property type="project" value="TreeGrafter"/>
</dbReference>
<dbReference type="EMBL" id="AZGZ01000030">
    <property type="protein sequence ID" value="KZZ87902.1"/>
    <property type="molecule type" value="Genomic_DNA"/>
</dbReference>
<dbReference type="PROSITE" id="PS51192">
    <property type="entry name" value="HELICASE_ATP_BIND_1"/>
    <property type="match status" value="1"/>
</dbReference>
<evidence type="ECO:0000256" key="3">
    <source>
        <dbReference type="ARBA" id="ARBA00022723"/>
    </source>
</evidence>
<evidence type="ECO:0000256" key="11">
    <source>
        <dbReference type="PROSITE-ProRule" id="PRU00175"/>
    </source>
</evidence>
<evidence type="ECO:0000256" key="9">
    <source>
        <dbReference type="ARBA" id="ARBA00022840"/>
    </source>
</evidence>
<dbReference type="PROSITE" id="PS50089">
    <property type="entry name" value="ZF_RING_2"/>
    <property type="match status" value="1"/>
</dbReference>
<feature type="compositionally biased region" description="Low complexity" evidence="12">
    <location>
        <begin position="25"/>
        <end position="64"/>
    </location>
</feature>
<feature type="domain" description="Helicase C-terminal" evidence="15">
    <location>
        <begin position="1365"/>
        <end position="1527"/>
    </location>
</feature>
<feature type="compositionally biased region" description="Polar residues" evidence="12">
    <location>
        <begin position="451"/>
        <end position="464"/>
    </location>
</feature>
<keyword evidence="17" id="KW-1185">Reference proteome</keyword>
<dbReference type="Proteomes" id="UP000242877">
    <property type="component" value="Unassembled WGS sequence"/>
</dbReference>
<keyword evidence="4" id="KW-0547">Nucleotide-binding</keyword>
<proteinExistence type="inferred from homology"/>
<dbReference type="SUPFAM" id="SSF57850">
    <property type="entry name" value="RING/U-box"/>
    <property type="match status" value="1"/>
</dbReference>
<comment type="caution">
    <text evidence="16">The sequence shown here is derived from an EMBL/GenBank/DDBJ whole genome shotgun (WGS) entry which is preliminary data.</text>
</comment>
<dbReference type="VEuPathDB" id="FungiDB:AAP_05386"/>
<accession>A0A162IEG0</accession>
<feature type="compositionally biased region" description="Low complexity" evidence="12">
    <location>
        <begin position="586"/>
        <end position="609"/>
    </location>
</feature>
<dbReference type="PANTHER" id="PTHR45626">
    <property type="entry name" value="TRANSCRIPTION TERMINATION FACTOR 2-RELATED"/>
    <property type="match status" value="1"/>
</dbReference>
<dbReference type="Pfam" id="PF00271">
    <property type="entry name" value="Helicase_C"/>
    <property type="match status" value="1"/>
</dbReference>
<evidence type="ECO:0000259" key="14">
    <source>
        <dbReference type="PROSITE" id="PS51192"/>
    </source>
</evidence>
<dbReference type="SMART" id="SM00490">
    <property type="entry name" value="HELICc"/>
    <property type="match status" value="1"/>
</dbReference>
<dbReference type="Gene3D" id="3.30.40.10">
    <property type="entry name" value="Zinc/RING finger domain, C3HC4 (zinc finger)"/>
    <property type="match status" value="1"/>
</dbReference>
<reference evidence="16 17" key="1">
    <citation type="journal article" date="2016" name="Genome Biol. Evol.">
        <title>Divergent and convergent evolution of fungal pathogenicity.</title>
        <authorList>
            <person name="Shang Y."/>
            <person name="Xiao G."/>
            <person name="Zheng P."/>
            <person name="Cen K."/>
            <person name="Zhan S."/>
            <person name="Wang C."/>
        </authorList>
    </citation>
    <scope>NUCLEOTIDE SEQUENCE [LARGE SCALE GENOMIC DNA]</scope>
    <source>
        <strain evidence="16 17">ARSEF 7405</strain>
    </source>
</reference>
<name>A0A162IEG0_9EURO</name>
<feature type="domain" description="RING-type" evidence="13">
    <location>
        <begin position="1295"/>
        <end position="1333"/>
    </location>
</feature>
<dbReference type="SMART" id="SM00487">
    <property type="entry name" value="DEXDc"/>
    <property type="match status" value="1"/>
</dbReference>